<sequence length="384" mass="43107">MIYSVQYLRGIAALLIVMFHFRGAINDVFVQKNLGDILFWPGVSGVDLFFMISGFIIITSTRNGAANSPIAFLVKRIFRVYPLLILAVLAYQLTWWDFETMPDNPTLIRMVKGMLALNLDYNLPAPYFGYNFLYPAWTISYEVFFYGVFAVALSISHRWRGWIASAMILVMVFGLQLHYNGDWSLNADAGLQVVTSRTVTGIIKLAGSPLLLEFIVGMLLAGIYHSVPSGIHLPKDHWLRRASVAVCWIGGALYAALYFGPIGNFHGPSGFGMWALVAFVPALFYEKLNAVTPNKALMFLGEISYSLYMSHIIVMTFFEMHYQRYFPAFPQVIGISRFVLLTLVSIVVAYLVHVAVEKPAMNIARRLLAAGRRKDTQRGKEIAA</sequence>
<feature type="transmembrane region" description="Helical" evidence="1">
    <location>
        <begin position="132"/>
        <end position="155"/>
    </location>
</feature>
<feature type="transmembrane region" description="Helical" evidence="1">
    <location>
        <begin position="338"/>
        <end position="356"/>
    </location>
</feature>
<feature type="transmembrane region" description="Helical" evidence="1">
    <location>
        <begin position="37"/>
        <end position="58"/>
    </location>
</feature>
<accession>A0ABX9ZTG5</accession>
<dbReference type="RefSeq" id="WP_107337314.1">
    <property type="nucleotide sequence ID" value="NZ_PYYA01000001.1"/>
</dbReference>
<dbReference type="PANTHER" id="PTHR23028">
    <property type="entry name" value="ACETYLTRANSFERASE"/>
    <property type="match status" value="1"/>
</dbReference>
<feature type="transmembrane region" description="Helical" evidence="1">
    <location>
        <begin position="242"/>
        <end position="259"/>
    </location>
</feature>
<keyword evidence="3" id="KW-0808">Transferase</keyword>
<keyword evidence="1" id="KW-0812">Transmembrane</keyword>
<proteinExistence type="predicted"/>
<feature type="transmembrane region" description="Helical" evidence="1">
    <location>
        <begin position="199"/>
        <end position="221"/>
    </location>
</feature>
<feature type="transmembrane region" description="Helical" evidence="1">
    <location>
        <begin position="265"/>
        <end position="285"/>
    </location>
</feature>
<dbReference type="GO" id="GO:0016746">
    <property type="term" value="F:acyltransferase activity"/>
    <property type="evidence" value="ECO:0007669"/>
    <property type="project" value="UniProtKB-KW"/>
</dbReference>
<dbReference type="Pfam" id="PF01757">
    <property type="entry name" value="Acyl_transf_3"/>
    <property type="match status" value="1"/>
</dbReference>
<evidence type="ECO:0000313" key="3">
    <source>
        <dbReference type="EMBL" id="RSK84693.1"/>
    </source>
</evidence>
<evidence type="ECO:0000313" key="4">
    <source>
        <dbReference type="Proteomes" id="UP000270216"/>
    </source>
</evidence>
<protein>
    <submittedName>
        <fullName evidence="3">Acyltransferase</fullName>
    </submittedName>
</protein>
<feature type="transmembrane region" description="Helical" evidence="1">
    <location>
        <begin position="78"/>
        <end position="96"/>
    </location>
</feature>
<keyword evidence="3" id="KW-0012">Acyltransferase</keyword>
<feature type="transmembrane region" description="Helical" evidence="1">
    <location>
        <begin position="162"/>
        <end position="179"/>
    </location>
</feature>
<evidence type="ECO:0000259" key="2">
    <source>
        <dbReference type="Pfam" id="PF01757"/>
    </source>
</evidence>
<organism evidence="3 4">
    <name type="scientific">Pandoraea apista</name>
    <dbReference type="NCBI Taxonomy" id="93218"/>
    <lineage>
        <taxon>Bacteria</taxon>
        <taxon>Pseudomonadati</taxon>
        <taxon>Pseudomonadota</taxon>
        <taxon>Betaproteobacteria</taxon>
        <taxon>Burkholderiales</taxon>
        <taxon>Burkholderiaceae</taxon>
        <taxon>Pandoraea</taxon>
    </lineage>
</organism>
<gene>
    <name evidence="3" type="ORF">EJE83_04660</name>
</gene>
<reference evidence="3 4" key="1">
    <citation type="submission" date="2018-12" db="EMBL/GenBank/DDBJ databases">
        <title>Whole genome sequence of a Pandoraea apista isolate from a patient with cystic fibrosis.</title>
        <authorList>
            <person name="Kenna D.T."/>
            <person name="Turton J.F."/>
        </authorList>
    </citation>
    <scope>NUCLEOTIDE SEQUENCE [LARGE SCALE GENOMIC DNA]</scope>
    <source>
        <strain evidence="3 4">Pa13324</strain>
    </source>
</reference>
<keyword evidence="1" id="KW-1133">Transmembrane helix</keyword>
<keyword evidence="1" id="KW-0472">Membrane</keyword>
<feature type="transmembrane region" description="Helical" evidence="1">
    <location>
        <begin position="7"/>
        <end position="25"/>
    </location>
</feature>
<keyword evidence="4" id="KW-1185">Reference proteome</keyword>
<dbReference type="InterPro" id="IPR002656">
    <property type="entry name" value="Acyl_transf_3_dom"/>
</dbReference>
<evidence type="ECO:0000256" key="1">
    <source>
        <dbReference type="SAM" id="Phobius"/>
    </source>
</evidence>
<comment type="caution">
    <text evidence="3">The sequence shown here is derived from an EMBL/GenBank/DDBJ whole genome shotgun (WGS) entry which is preliminary data.</text>
</comment>
<name>A0ABX9ZTG5_9BURK</name>
<feature type="transmembrane region" description="Helical" evidence="1">
    <location>
        <begin position="297"/>
        <end position="318"/>
    </location>
</feature>
<dbReference type="EMBL" id="RWHX01000005">
    <property type="protein sequence ID" value="RSK84693.1"/>
    <property type="molecule type" value="Genomic_DNA"/>
</dbReference>
<feature type="domain" description="Acyltransferase 3" evidence="2">
    <location>
        <begin position="2"/>
        <end position="353"/>
    </location>
</feature>
<dbReference type="InterPro" id="IPR050879">
    <property type="entry name" value="Acyltransferase_3"/>
</dbReference>
<dbReference type="Proteomes" id="UP000270216">
    <property type="component" value="Unassembled WGS sequence"/>
</dbReference>